<name>Q84MT1_ORYSJ</name>
<proteinExistence type="predicted"/>
<organism evidence="2 3">
    <name type="scientific">Oryza sativa subsp. japonica</name>
    <name type="common">Rice</name>
    <dbReference type="NCBI Taxonomy" id="39947"/>
    <lineage>
        <taxon>Eukaryota</taxon>
        <taxon>Viridiplantae</taxon>
        <taxon>Streptophyta</taxon>
        <taxon>Embryophyta</taxon>
        <taxon>Tracheophyta</taxon>
        <taxon>Spermatophyta</taxon>
        <taxon>Magnoliopsida</taxon>
        <taxon>Liliopsida</taxon>
        <taxon>Poales</taxon>
        <taxon>Poaceae</taxon>
        <taxon>BOP clade</taxon>
        <taxon>Oryzoideae</taxon>
        <taxon>Oryzeae</taxon>
        <taxon>Oryzinae</taxon>
        <taxon>Oryza</taxon>
        <taxon>Oryza sativa</taxon>
    </lineage>
</organism>
<evidence type="ECO:0000256" key="1">
    <source>
        <dbReference type="SAM" id="MobiDB-lite"/>
    </source>
</evidence>
<sequence>MGAGKTGRAGVGHGEGGEGGWRARGAAVAGSGSGWRLGKGLTGGPHLSVPEGERGRRPGLREEKGKRAGPGFSCFDSGIVSRNDGEDQKQSGFAWAGFGLQNSTNL</sequence>
<feature type="region of interest" description="Disordered" evidence="1">
    <location>
        <begin position="1"/>
        <end position="90"/>
    </location>
</feature>
<dbReference type="EMBL" id="AC134887">
    <property type="protein sequence ID" value="AAP12961.1"/>
    <property type="molecule type" value="Genomic_DNA"/>
</dbReference>
<reference evidence="3" key="1">
    <citation type="journal article" date="2005" name="Nature">
        <title>The map-based sequence of the rice genome.</title>
        <authorList>
            <consortium name="International rice genome sequencing project (IRGSP)"/>
            <person name="Matsumoto T."/>
            <person name="Wu J."/>
            <person name="Kanamori H."/>
            <person name="Katayose Y."/>
            <person name="Fujisawa M."/>
            <person name="Namiki N."/>
            <person name="Mizuno H."/>
            <person name="Yamamoto K."/>
            <person name="Antonio B.A."/>
            <person name="Baba T."/>
            <person name="Sakata K."/>
            <person name="Nagamura Y."/>
            <person name="Aoki H."/>
            <person name="Arikawa K."/>
            <person name="Arita K."/>
            <person name="Bito T."/>
            <person name="Chiden Y."/>
            <person name="Fujitsuka N."/>
            <person name="Fukunaka R."/>
            <person name="Hamada M."/>
            <person name="Harada C."/>
            <person name="Hayashi A."/>
            <person name="Hijishita S."/>
            <person name="Honda M."/>
            <person name="Hosokawa S."/>
            <person name="Ichikawa Y."/>
            <person name="Idonuma A."/>
            <person name="Iijima M."/>
            <person name="Ikeda M."/>
            <person name="Ikeno M."/>
            <person name="Ito K."/>
            <person name="Ito S."/>
            <person name="Ito T."/>
            <person name="Ito Y."/>
            <person name="Ito Y."/>
            <person name="Iwabuchi A."/>
            <person name="Kamiya K."/>
            <person name="Karasawa W."/>
            <person name="Kurita K."/>
            <person name="Katagiri S."/>
            <person name="Kikuta A."/>
            <person name="Kobayashi H."/>
            <person name="Kobayashi N."/>
            <person name="Machita K."/>
            <person name="Maehara T."/>
            <person name="Masukawa M."/>
            <person name="Mizubayashi T."/>
            <person name="Mukai Y."/>
            <person name="Nagasaki H."/>
            <person name="Nagata Y."/>
            <person name="Naito S."/>
            <person name="Nakashima M."/>
            <person name="Nakama Y."/>
            <person name="Nakamichi Y."/>
            <person name="Nakamura M."/>
            <person name="Meguro A."/>
            <person name="Negishi M."/>
            <person name="Ohta I."/>
            <person name="Ohta T."/>
            <person name="Okamoto M."/>
            <person name="Ono N."/>
            <person name="Saji S."/>
            <person name="Sakaguchi M."/>
            <person name="Sakai K."/>
            <person name="Shibata M."/>
            <person name="Shimokawa T."/>
            <person name="Song J."/>
            <person name="Takazaki Y."/>
            <person name="Terasawa K."/>
            <person name="Tsugane M."/>
            <person name="Tsuji K."/>
            <person name="Ueda S."/>
            <person name="Waki K."/>
            <person name="Yamagata H."/>
            <person name="Yamamoto M."/>
            <person name="Yamamoto S."/>
            <person name="Yamane H."/>
            <person name="Yoshiki S."/>
            <person name="Yoshihara R."/>
            <person name="Yukawa K."/>
            <person name="Zhong H."/>
            <person name="Yano M."/>
            <person name="Yuan Q."/>
            <person name="Ouyang S."/>
            <person name="Liu J."/>
            <person name="Jones K.M."/>
            <person name="Gansberger K."/>
            <person name="Moffat K."/>
            <person name="Hill J."/>
            <person name="Bera J."/>
            <person name="Fadrosh D."/>
            <person name="Jin S."/>
            <person name="Johri S."/>
            <person name="Kim M."/>
            <person name="Overton L."/>
            <person name="Reardon M."/>
            <person name="Tsitrin T."/>
            <person name="Vuong H."/>
            <person name="Weaver B."/>
            <person name="Ciecko A."/>
            <person name="Tallon L."/>
            <person name="Jackson J."/>
            <person name="Pai G."/>
            <person name="Aken S.V."/>
            <person name="Utterback T."/>
            <person name="Reidmuller S."/>
            <person name="Feldblyum T."/>
            <person name="Hsiao J."/>
            <person name="Zismann V."/>
            <person name="Iobst S."/>
            <person name="de Vazeille A.R."/>
            <person name="Buell C.R."/>
            <person name="Ying K."/>
            <person name="Li Y."/>
            <person name="Lu T."/>
            <person name="Huang Y."/>
            <person name="Zhao Q."/>
            <person name="Feng Q."/>
            <person name="Zhang L."/>
            <person name="Zhu J."/>
            <person name="Weng Q."/>
            <person name="Mu J."/>
            <person name="Lu Y."/>
            <person name="Fan D."/>
            <person name="Liu Y."/>
            <person name="Guan J."/>
            <person name="Zhang Y."/>
            <person name="Yu S."/>
            <person name="Liu X."/>
            <person name="Zhang Y."/>
            <person name="Hong G."/>
            <person name="Han B."/>
            <person name="Choisne N."/>
            <person name="Demange N."/>
            <person name="Orjeda G."/>
            <person name="Samain S."/>
            <person name="Cattolico L."/>
            <person name="Pelletier E."/>
            <person name="Couloux A."/>
            <person name="Segurens B."/>
            <person name="Wincker P."/>
            <person name="D'Hont A."/>
            <person name="Scarpelli C."/>
            <person name="Weissenbach J."/>
            <person name="Salanoubat M."/>
            <person name="Quetier F."/>
            <person name="Yu Y."/>
            <person name="Kim H.R."/>
            <person name="Rambo T."/>
            <person name="Currie J."/>
            <person name="Collura K."/>
            <person name="Luo M."/>
            <person name="Yang T."/>
            <person name="Ammiraju J.S.S."/>
            <person name="Engler F."/>
            <person name="Soderlund C."/>
            <person name="Wing R.A."/>
            <person name="Palmer L.E."/>
            <person name="de la Bastide M."/>
            <person name="Spiegel L."/>
            <person name="Nascimento L."/>
            <person name="Zutavern T."/>
            <person name="O'Shaughnessy A."/>
            <person name="Dike S."/>
            <person name="Dedhia N."/>
            <person name="Preston R."/>
            <person name="Balija V."/>
            <person name="McCombie W.R."/>
            <person name="Chow T."/>
            <person name="Chen H."/>
            <person name="Chung M."/>
            <person name="Chen C."/>
            <person name="Shaw J."/>
            <person name="Wu H."/>
            <person name="Hsiao K."/>
            <person name="Chao Y."/>
            <person name="Chu M."/>
            <person name="Cheng C."/>
            <person name="Hour A."/>
            <person name="Lee P."/>
            <person name="Lin S."/>
            <person name="Lin Y."/>
            <person name="Liou J."/>
            <person name="Liu S."/>
            <person name="Hsing Y."/>
            <person name="Raghuvanshi S."/>
            <person name="Mohanty A."/>
            <person name="Bharti A.K."/>
            <person name="Gaur A."/>
            <person name="Gupta V."/>
            <person name="Kumar D."/>
            <person name="Ravi V."/>
            <person name="Vij S."/>
            <person name="Kapur A."/>
            <person name="Khurana P."/>
            <person name="Khurana P."/>
            <person name="Khurana J.P."/>
            <person name="Tyagi A.K."/>
            <person name="Gaikwad K."/>
            <person name="Singh A."/>
            <person name="Dalal V."/>
            <person name="Srivastava S."/>
            <person name="Dixit A."/>
            <person name="Pal A.K."/>
            <person name="Ghazi I.A."/>
            <person name="Yadav M."/>
            <person name="Pandit A."/>
            <person name="Bhargava A."/>
            <person name="Sureshbabu K."/>
            <person name="Batra K."/>
            <person name="Sharma T.R."/>
            <person name="Mohapatra T."/>
            <person name="Singh N.K."/>
            <person name="Messing J."/>
            <person name="Nelson A.B."/>
            <person name="Fuks G."/>
            <person name="Kavchok S."/>
            <person name="Keizer G."/>
            <person name="Linton E."/>
            <person name="Llaca V."/>
            <person name="Song R."/>
            <person name="Tanyolac B."/>
            <person name="Young S."/>
            <person name="Ho-Il K."/>
            <person name="Hahn J.H."/>
            <person name="Sangsakoo G."/>
            <person name="Vanavichit A."/>
            <person name="de Mattos Luiz.A.T."/>
            <person name="Zimmer P.D."/>
            <person name="Malone G."/>
            <person name="Dellagostin O."/>
            <person name="de Oliveira A.C."/>
            <person name="Bevan M."/>
            <person name="Bancroft I."/>
            <person name="Minx P."/>
            <person name="Cordum H."/>
            <person name="Wilson R."/>
            <person name="Cheng Z."/>
            <person name="Jin W."/>
            <person name="Jiang J."/>
            <person name="Leong S.A."/>
            <person name="Iwama H."/>
            <person name="Gojobori T."/>
            <person name="Itoh T."/>
            <person name="Niimura Y."/>
            <person name="Fujii Y."/>
            <person name="Habara T."/>
            <person name="Sakai H."/>
            <person name="Sato Y."/>
            <person name="Wilson G."/>
            <person name="Kumar K."/>
            <person name="McCouch S."/>
            <person name="Juretic N."/>
            <person name="Hoen D."/>
            <person name="Wright S."/>
            <person name="Bruskiewich R."/>
            <person name="Bureau T."/>
            <person name="Miyao A."/>
            <person name="Hirochika H."/>
            <person name="Nishikawa T."/>
            <person name="Kadowaki K."/>
            <person name="Sugiura M."/>
            <person name="Burr B."/>
            <person name="Sasaki T."/>
        </authorList>
    </citation>
    <scope>NUCLEOTIDE SEQUENCE [LARGE SCALE GENOMIC DNA]</scope>
    <source>
        <strain evidence="3">cv. Nipponbare</strain>
    </source>
</reference>
<feature type="compositionally biased region" description="Gly residues" evidence="1">
    <location>
        <begin position="1"/>
        <end position="22"/>
    </location>
</feature>
<gene>
    <name evidence="2" type="primary">OSJNBa0029P07.3</name>
</gene>
<feature type="compositionally biased region" description="Basic and acidic residues" evidence="1">
    <location>
        <begin position="51"/>
        <end position="66"/>
    </location>
</feature>
<dbReference type="Proteomes" id="UP000000763">
    <property type="component" value="Chromosome 3"/>
</dbReference>
<protein>
    <submittedName>
        <fullName evidence="2">Uncharacterized protein</fullName>
    </submittedName>
</protein>
<reference evidence="3" key="2">
    <citation type="journal article" date="2008" name="Nucleic Acids Res.">
        <title>The rice annotation project database (RAP-DB): 2008 update.</title>
        <authorList>
            <consortium name="The rice annotation project (RAP)"/>
        </authorList>
    </citation>
    <scope>GENOME REANNOTATION</scope>
    <source>
        <strain evidence="3">cv. Nipponbare</strain>
    </source>
</reference>
<feature type="compositionally biased region" description="Gly residues" evidence="1">
    <location>
        <begin position="31"/>
        <end position="43"/>
    </location>
</feature>
<dbReference type="AlphaFoldDB" id="Q84MT1"/>
<evidence type="ECO:0000313" key="3">
    <source>
        <dbReference type="Proteomes" id="UP000000763"/>
    </source>
</evidence>
<evidence type="ECO:0000313" key="2">
    <source>
        <dbReference type="EMBL" id="AAP12961.1"/>
    </source>
</evidence>
<accession>Q84MT1</accession>